<feature type="non-terminal residue" evidence="2">
    <location>
        <position position="38"/>
    </location>
</feature>
<accession>A0A382EDZ8</accession>
<organism evidence="2">
    <name type="scientific">marine metagenome</name>
    <dbReference type="NCBI Taxonomy" id="408172"/>
    <lineage>
        <taxon>unclassified sequences</taxon>
        <taxon>metagenomes</taxon>
        <taxon>ecological metagenomes</taxon>
    </lineage>
</organism>
<protein>
    <submittedName>
        <fullName evidence="2">Uncharacterized protein</fullName>
    </submittedName>
</protein>
<dbReference type="AlphaFoldDB" id="A0A382EDZ8"/>
<gene>
    <name evidence="2" type="ORF">METZ01_LOCUS201027</name>
</gene>
<evidence type="ECO:0000313" key="2">
    <source>
        <dbReference type="EMBL" id="SVB48173.1"/>
    </source>
</evidence>
<reference evidence="2" key="1">
    <citation type="submission" date="2018-05" db="EMBL/GenBank/DDBJ databases">
        <authorList>
            <person name="Lanie J.A."/>
            <person name="Ng W.-L."/>
            <person name="Kazmierczak K.M."/>
            <person name="Andrzejewski T.M."/>
            <person name="Davidsen T.M."/>
            <person name="Wayne K.J."/>
            <person name="Tettelin H."/>
            <person name="Glass J.I."/>
            <person name="Rusch D."/>
            <person name="Podicherti R."/>
            <person name="Tsui H.-C.T."/>
            <person name="Winkler M.E."/>
        </authorList>
    </citation>
    <scope>NUCLEOTIDE SEQUENCE</scope>
</reference>
<feature type="region of interest" description="Disordered" evidence="1">
    <location>
        <begin position="13"/>
        <end position="38"/>
    </location>
</feature>
<dbReference type="EMBL" id="UINC01043730">
    <property type="protein sequence ID" value="SVB48173.1"/>
    <property type="molecule type" value="Genomic_DNA"/>
</dbReference>
<evidence type="ECO:0000256" key="1">
    <source>
        <dbReference type="SAM" id="MobiDB-lite"/>
    </source>
</evidence>
<name>A0A382EDZ8_9ZZZZ</name>
<sequence>MYRDDISNVLSARHIEAQQTTGPRLDPSPSLELETMPA</sequence>
<proteinExistence type="predicted"/>